<gene>
    <name evidence="9" type="ORF">VKT23_012095</name>
</gene>
<keyword evidence="8" id="KW-0472">Membrane</keyword>
<comment type="caution">
    <text evidence="9">The sequence shown here is derived from an EMBL/GenBank/DDBJ whole genome shotgun (WGS) entry which is preliminary data.</text>
</comment>
<evidence type="ECO:0000256" key="6">
    <source>
        <dbReference type="ARBA" id="ARBA00023004"/>
    </source>
</evidence>
<keyword evidence="7" id="KW-0503">Monooxygenase</keyword>
<dbReference type="PRINTS" id="PR00463">
    <property type="entry name" value="EP450I"/>
</dbReference>
<feature type="transmembrane region" description="Helical" evidence="8">
    <location>
        <begin position="12"/>
        <end position="27"/>
    </location>
</feature>
<dbReference type="SUPFAM" id="SSF48264">
    <property type="entry name" value="Cytochrome P450"/>
    <property type="match status" value="1"/>
</dbReference>
<evidence type="ECO:0000313" key="10">
    <source>
        <dbReference type="Proteomes" id="UP001498398"/>
    </source>
</evidence>
<dbReference type="InterPro" id="IPR036396">
    <property type="entry name" value="Cyt_P450_sf"/>
</dbReference>
<feature type="transmembrane region" description="Helical" evidence="8">
    <location>
        <begin position="39"/>
        <end position="56"/>
    </location>
</feature>
<dbReference type="InterPro" id="IPR001128">
    <property type="entry name" value="Cyt_P450"/>
</dbReference>
<evidence type="ECO:0000256" key="1">
    <source>
        <dbReference type="ARBA" id="ARBA00001971"/>
    </source>
</evidence>
<evidence type="ECO:0000256" key="7">
    <source>
        <dbReference type="ARBA" id="ARBA00023033"/>
    </source>
</evidence>
<evidence type="ECO:0000256" key="8">
    <source>
        <dbReference type="SAM" id="Phobius"/>
    </source>
</evidence>
<organism evidence="9 10">
    <name type="scientific">Marasmiellus scandens</name>
    <dbReference type="NCBI Taxonomy" id="2682957"/>
    <lineage>
        <taxon>Eukaryota</taxon>
        <taxon>Fungi</taxon>
        <taxon>Dikarya</taxon>
        <taxon>Basidiomycota</taxon>
        <taxon>Agaricomycotina</taxon>
        <taxon>Agaricomycetes</taxon>
        <taxon>Agaricomycetidae</taxon>
        <taxon>Agaricales</taxon>
        <taxon>Marasmiineae</taxon>
        <taxon>Omphalotaceae</taxon>
        <taxon>Marasmiellus</taxon>
    </lineage>
</organism>
<sequence length="555" mass="62198">MTLLRPENGQDLSILVIGVSLCSYLLFKKRQPKRITDPLGLTLGLGVPLTLAALLAQSPFFASSFTGVSVAVASYFGILALLVVTYRISPIHPLAKYPGPLPSKVSKLWAIWVLWRGKQHILYRELHELYGDIVRVGPNELSIRHADAIQPVLVLPKGPFWDNRSDPPSLIATRDLAVHAQKRRRWNRAFNSAALKDYEEIIREKSKEFVESLGNRLKQEIDLNEWMGYFTFDFMGVMAFGRDFGVVKAGSDNQGLLQLIEDAVLFETMIAHIPWAVPIFHRLPFFAQAENRLVAFGVSNVEHRISAGSNRRDLFHFLIDEDGLEPVKPSKGTVISDALVSIIAGSDTTATTLVAIFHYLLLNPDCQARLRQEIESTFSNGEDPHDFTKLAHMSYLTGCINEALRLLPPLPSGAQKYISNVNGGFMAGPYFVPQNTAVFVHPFSLHRDSRYFSPLPYAFWPDRWIPNNERQYPAGTSEADFVLNATAFIPFSGGPASCAGKSLAMMELRAVTCMLLRYFDIEIADTGKVEGWESTLRDYFTLQRGPLPVKLRRRS</sequence>
<evidence type="ECO:0000256" key="5">
    <source>
        <dbReference type="ARBA" id="ARBA00023002"/>
    </source>
</evidence>
<reference evidence="9 10" key="1">
    <citation type="submission" date="2024-01" db="EMBL/GenBank/DDBJ databases">
        <title>A draft genome for the cacao thread blight pathogen Marasmiellus scandens.</title>
        <authorList>
            <person name="Baruah I.K."/>
            <person name="Leung J."/>
            <person name="Bukari Y."/>
            <person name="Amoako-Attah I."/>
            <person name="Meinhardt L.W."/>
            <person name="Bailey B.A."/>
            <person name="Cohen S.P."/>
        </authorList>
    </citation>
    <scope>NUCLEOTIDE SEQUENCE [LARGE SCALE GENOMIC DNA]</scope>
    <source>
        <strain evidence="9 10">GH-19</strain>
    </source>
</reference>
<keyword evidence="10" id="KW-1185">Reference proteome</keyword>
<comment type="similarity">
    <text evidence="3">Belongs to the cytochrome P450 family.</text>
</comment>
<keyword evidence="5" id="KW-0560">Oxidoreductase</keyword>
<evidence type="ECO:0000256" key="3">
    <source>
        <dbReference type="ARBA" id="ARBA00010617"/>
    </source>
</evidence>
<dbReference type="Gene3D" id="1.10.630.10">
    <property type="entry name" value="Cytochrome P450"/>
    <property type="match status" value="1"/>
</dbReference>
<dbReference type="CDD" id="cd11061">
    <property type="entry name" value="CYP67-like"/>
    <property type="match status" value="1"/>
</dbReference>
<keyword evidence="6" id="KW-0408">Iron</keyword>
<dbReference type="PANTHER" id="PTHR24305">
    <property type="entry name" value="CYTOCHROME P450"/>
    <property type="match status" value="1"/>
</dbReference>
<accession>A0ABR1J7M9</accession>
<dbReference type="Proteomes" id="UP001498398">
    <property type="component" value="Unassembled WGS sequence"/>
</dbReference>
<dbReference type="EMBL" id="JBANRG010000028">
    <property type="protein sequence ID" value="KAK7452694.1"/>
    <property type="molecule type" value="Genomic_DNA"/>
</dbReference>
<evidence type="ECO:0000256" key="4">
    <source>
        <dbReference type="ARBA" id="ARBA00022723"/>
    </source>
</evidence>
<evidence type="ECO:0008006" key="11">
    <source>
        <dbReference type="Google" id="ProtNLM"/>
    </source>
</evidence>
<keyword evidence="8" id="KW-0812">Transmembrane</keyword>
<name>A0ABR1J7M9_9AGAR</name>
<proteinExistence type="inferred from homology"/>
<keyword evidence="4" id="KW-0479">Metal-binding</keyword>
<comment type="pathway">
    <text evidence="2">Secondary metabolite biosynthesis.</text>
</comment>
<feature type="transmembrane region" description="Helical" evidence="8">
    <location>
        <begin position="62"/>
        <end position="86"/>
    </location>
</feature>
<keyword evidence="8" id="KW-1133">Transmembrane helix</keyword>
<dbReference type="Pfam" id="PF00067">
    <property type="entry name" value="p450"/>
    <property type="match status" value="1"/>
</dbReference>
<evidence type="ECO:0000256" key="2">
    <source>
        <dbReference type="ARBA" id="ARBA00005179"/>
    </source>
</evidence>
<evidence type="ECO:0000313" key="9">
    <source>
        <dbReference type="EMBL" id="KAK7452694.1"/>
    </source>
</evidence>
<comment type="cofactor">
    <cofactor evidence="1">
        <name>heme</name>
        <dbReference type="ChEBI" id="CHEBI:30413"/>
    </cofactor>
</comment>
<dbReference type="InterPro" id="IPR002401">
    <property type="entry name" value="Cyt_P450_E_grp-I"/>
</dbReference>
<dbReference type="PRINTS" id="PR00385">
    <property type="entry name" value="P450"/>
</dbReference>
<dbReference type="PANTHER" id="PTHR24305:SF187">
    <property type="entry name" value="P450, PUTATIVE (EUROFUNG)-RELATED"/>
    <property type="match status" value="1"/>
</dbReference>
<dbReference type="InterPro" id="IPR050121">
    <property type="entry name" value="Cytochrome_P450_monoxygenase"/>
</dbReference>
<protein>
    <recommendedName>
        <fullName evidence="11">Cytochrome P450</fullName>
    </recommendedName>
</protein>